<dbReference type="Proteomes" id="UP001167357">
    <property type="component" value="Unassembled WGS sequence"/>
</dbReference>
<dbReference type="RefSeq" id="WP_249048681.1">
    <property type="nucleotide sequence ID" value="NZ_JAMBED010000140.1"/>
</dbReference>
<reference evidence="1" key="1">
    <citation type="submission" date="2022-04" db="EMBL/GenBank/DDBJ databases">
        <title>Genomic comparison of 19 strains of Xanthomonas nasturtii, a newly emerging watercress pathogen.</title>
        <authorList>
            <person name="Harrison J."/>
            <person name="Greer S."/>
            <person name="Hussain R."/>
            <person name="Lascelles D."/>
            <person name="Roberts M."/>
            <person name="Carter B."/>
            <person name="Bryning A."/>
            <person name="Carroll S."/>
            <person name="Aspin A."/>
            <person name="Cruz L."/>
            <person name="Cruz J."/>
            <person name="Grant M."/>
            <person name="Vicente J."/>
            <person name="Studholme D.J."/>
        </authorList>
    </citation>
    <scope>NUCLEOTIDE SEQUENCE</scope>
    <source>
        <strain evidence="1">10016B</strain>
    </source>
</reference>
<gene>
    <name evidence="1" type="ORF">M3O51_21650</name>
</gene>
<dbReference type="EMBL" id="JAMBED010000140">
    <property type="protein sequence ID" value="MCL1553811.1"/>
    <property type="molecule type" value="Genomic_DNA"/>
</dbReference>
<feature type="non-terminal residue" evidence="1">
    <location>
        <position position="1"/>
    </location>
</feature>
<accession>A0ABT0LWV7</accession>
<evidence type="ECO:0000313" key="1">
    <source>
        <dbReference type="EMBL" id="MCL1553811.1"/>
    </source>
</evidence>
<comment type="caution">
    <text evidence="1">The sequence shown here is derived from an EMBL/GenBank/DDBJ whole genome shotgun (WGS) entry which is preliminary data.</text>
</comment>
<keyword evidence="2" id="KW-1185">Reference proteome</keyword>
<sequence length="59" mass="6732">GTACAHGRKLPETSAYINENWQFQHAENAGDGLQWMWLGVFQGRPFSLEATIFSIKRYT</sequence>
<evidence type="ECO:0000313" key="2">
    <source>
        <dbReference type="Proteomes" id="UP001167357"/>
    </source>
</evidence>
<proteinExistence type="predicted"/>
<name>A0ABT0LWV7_9XANT</name>
<organism evidence="1 2">
    <name type="scientific">Xanthomonas nasturtii</name>
    <dbReference type="NCBI Taxonomy" id="1843581"/>
    <lineage>
        <taxon>Bacteria</taxon>
        <taxon>Pseudomonadati</taxon>
        <taxon>Pseudomonadota</taxon>
        <taxon>Gammaproteobacteria</taxon>
        <taxon>Lysobacterales</taxon>
        <taxon>Lysobacteraceae</taxon>
        <taxon>Xanthomonas</taxon>
    </lineage>
</organism>
<protein>
    <submittedName>
        <fullName evidence="1">Uncharacterized protein</fullName>
    </submittedName>
</protein>